<evidence type="ECO:0000256" key="6">
    <source>
        <dbReference type="ARBA" id="ARBA00023157"/>
    </source>
</evidence>
<accession>H3AMJ1</accession>
<dbReference type="eggNOG" id="ENOG502SAVP">
    <property type="taxonomic scope" value="Eukaryota"/>
</dbReference>
<evidence type="ECO:0000259" key="10">
    <source>
        <dbReference type="PROSITE" id="PS50835"/>
    </source>
</evidence>
<dbReference type="EMBL" id="AFYH01096767">
    <property type="status" value="NOT_ANNOTATED_CDS"/>
    <property type="molecule type" value="Genomic_DNA"/>
</dbReference>
<evidence type="ECO:0000256" key="1">
    <source>
        <dbReference type="ARBA" id="ARBA00004479"/>
    </source>
</evidence>
<keyword evidence="6" id="KW-1015">Disulfide bond</keyword>
<keyword evidence="2 9" id="KW-0812">Transmembrane</keyword>
<evidence type="ECO:0000256" key="9">
    <source>
        <dbReference type="SAM" id="Phobius"/>
    </source>
</evidence>
<keyword evidence="7" id="KW-0325">Glycoprotein</keyword>
<dbReference type="InterPro" id="IPR013106">
    <property type="entry name" value="Ig_V-set"/>
</dbReference>
<organism evidence="11 12">
    <name type="scientific">Latimeria chalumnae</name>
    <name type="common">Coelacanth</name>
    <dbReference type="NCBI Taxonomy" id="7897"/>
    <lineage>
        <taxon>Eukaryota</taxon>
        <taxon>Metazoa</taxon>
        <taxon>Chordata</taxon>
        <taxon>Craniata</taxon>
        <taxon>Vertebrata</taxon>
        <taxon>Euteleostomi</taxon>
        <taxon>Coelacanthiformes</taxon>
        <taxon>Coelacanthidae</taxon>
        <taxon>Latimeria</taxon>
    </lineage>
</organism>
<dbReference type="Pfam" id="PF15910">
    <property type="entry name" value="V-set_2"/>
    <property type="match status" value="1"/>
</dbReference>
<evidence type="ECO:0000313" key="12">
    <source>
        <dbReference type="Proteomes" id="UP000008672"/>
    </source>
</evidence>
<keyword evidence="3" id="KW-0732">Signal</keyword>
<proteinExistence type="predicted"/>
<gene>
    <name evidence="11" type="primary">CTLA4</name>
</gene>
<dbReference type="PANTHER" id="PTHR11494">
    <property type="entry name" value="CYTOTOXIC T-LYMPHOCYTE PROTEIN"/>
    <property type="match status" value="1"/>
</dbReference>
<feature type="transmembrane region" description="Helical" evidence="9">
    <location>
        <begin position="154"/>
        <end position="178"/>
    </location>
</feature>
<dbReference type="Proteomes" id="UP000008672">
    <property type="component" value="Unassembled WGS sequence"/>
</dbReference>
<dbReference type="InterPro" id="IPR007110">
    <property type="entry name" value="Ig-like_dom"/>
</dbReference>
<evidence type="ECO:0000256" key="7">
    <source>
        <dbReference type="ARBA" id="ARBA00023180"/>
    </source>
</evidence>
<dbReference type="GO" id="GO:0042129">
    <property type="term" value="P:regulation of T cell proliferation"/>
    <property type="evidence" value="ECO:0007669"/>
    <property type="project" value="InterPro"/>
</dbReference>
<dbReference type="GO" id="GO:0050852">
    <property type="term" value="P:T cell receptor signaling pathway"/>
    <property type="evidence" value="ECO:0007669"/>
    <property type="project" value="TreeGrafter"/>
</dbReference>
<dbReference type="InterPro" id="IPR040216">
    <property type="entry name" value="CTLA4/CD28"/>
</dbReference>
<dbReference type="PROSITE" id="PS50835">
    <property type="entry name" value="IG_LIKE"/>
    <property type="match status" value="1"/>
</dbReference>
<protein>
    <submittedName>
        <fullName evidence="11">CD28 molecule</fullName>
    </submittedName>
</protein>
<reference evidence="11" key="2">
    <citation type="submission" date="2025-08" db="UniProtKB">
        <authorList>
            <consortium name="Ensembl"/>
        </authorList>
    </citation>
    <scope>IDENTIFICATION</scope>
</reference>
<dbReference type="Gene3D" id="2.60.40.10">
    <property type="entry name" value="Immunoglobulins"/>
    <property type="match status" value="1"/>
</dbReference>
<evidence type="ECO:0000256" key="8">
    <source>
        <dbReference type="ARBA" id="ARBA00023319"/>
    </source>
</evidence>
<dbReference type="FunCoup" id="H3AMJ1">
    <property type="interactions" value="243"/>
</dbReference>
<reference evidence="11" key="3">
    <citation type="submission" date="2025-09" db="UniProtKB">
        <authorList>
            <consortium name="Ensembl"/>
        </authorList>
    </citation>
    <scope>IDENTIFICATION</scope>
</reference>
<sequence length="202" mass="23078">LDKILICLNFKIWALPIVSKDIRVHQAPYSRFNEGDAVLNCSYDYNGNASELKLTLLKGNESKVCTASYNYSDQIYSSSQQNNSFNCNVQNTNRNNFTFTLPNLKFSDTDNYVCKIEILYPPPYRQSTGAGTLIHVIEGSCSPSPVILPENSSMWIWLPICLTAFFLVYSMTITIMYCNLQHKDNRNNSNQSDYMNMVPRHP</sequence>
<dbReference type="InParanoid" id="H3AMJ1"/>
<reference evidence="12" key="1">
    <citation type="submission" date="2011-08" db="EMBL/GenBank/DDBJ databases">
        <title>The draft genome of Latimeria chalumnae.</title>
        <authorList>
            <person name="Di Palma F."/>
            <person name="Alfoldi J."/>
            <person name="Johnson J."/>
            <person name="Berlin A."/>
            <person name="Gnerre S."/>
            <person name="Jaffe D."/>
            <person name="MacCallum I."/>
            <person name="Young S."/>
            <person name="Walker B.J."/>
            <person name="Lander E."/>
            <person name="Lindblad-Toh K."/>
        </authorList>
    </citation>
    <scope>NUCLEOTIDE SEQUENCE [LARGE SCALE GENOMIC DNA]</scope>
    <source>
        <strain evidence="12">Wild caught</strain>
    </source>
</reference>
<dbReference type="FunFam" id="2.60.40.10:FF:000874">
    <property type="entry name" value="Inducible T-cell costimulator"/>
    <property type="match status" value="1"/>
</dbReference>
<dbReference type="InterPro" id="IPR013783">
    <property type="entry name" value="Ig-like_fold"/>
</dbReference>
<evidence type="ECO:0000256" key="5">
    <source>
        <dbReference type="ARBA" id="ARBA00023136"/>
    </source>
</evidence>
<dbReference type="AlphaFoldDB" id="H3AMJ1"/>
<keyword evidence="4 9" id="KW-1133">Transmembrane helix</keyword>
<keyword evidence="12" id="KW-1185">Reference proteome</keyword>
<dbReference type="HOGENOM" id="CLU_085095_1_1_1"/>
<evidence type="ECO:0000256" key="3">
    <source>
        <dbReference type="ARBA" id="ARBA00022729"/>
    </source>
</evidence>
<dbReference type="InterPro" id="IPR036179">
    <property type="entry name" value="Ig-like_dom_sf"/>
</dbReference>
<dbReference type="SUPFAM" id="SSF48726">
    <property type="entry name" value="Immunoglobulin"/>
    <property type="match status" value="1"/>
</dbReference>
<evidence type="ECO:0000256" key="4">
    <source>
        <dbReference type="ARBA" id="ARBA00022989"/>
    </source>
</evidence>
<name>H3AMJ1_LATCH</name>
<dbReference type="OMA" id="YSHQLQF"/>
<dbReference type="STRING" id="7897.ENSLACP00000010862"/>
<dbReference type="GO" id="GO:0009897">
    <property type="term" value="C:external side of plasma membrane"/>
    <property type="evidence" value="ECO:0007669"/>
    <property type="project" value="TreeGrafter"/>
</dbReference>
<dbReference type="PANTHER" id="PTHR11494:SF8">
    <property type="entry name" value="CYTOTOXIC T-LYMPHOCYTE PROTEIN 4"/>
    <property type="match status" value="1"/>
</dbReference>
<dbReference type="GeneTree" id="ENSGT00530000063873"/>
<evidence type="ECO:0000256" key="2">
    <source>
        <dbReference type="ARBA" id="ARBA00022692"/>
    </source>
</evidence>
<keyword evidence="8" id="KW-0393">Immunoglobulin domain</keyword>
<evidence type="ECO:0000313" key="11">
    <source>
        <dbReference type="Ensembl" id="ENSLACP00000010862.1"/>
    </source>
</evidence>
<dbReference type="Ensembl" id="ENSLACT00000010942.1">
    <property type="protein sequence ID" value="ENSLACP00000010862.1"/>
    <property type="gene ID" value="ENSLACG00000009560.1"/>
</dbReference>
<feature type="domain" description="Ig-like" evidence="10">
    <location>
        <begin position="16"/>
        <end position="117"/>
    </location>
</feature>
<comment type="subcellular location">
    <subcellularLocation>
        <location evidence="1">Membrane</location>
        <topology evidence="1">Single-pass type I membrane protein</topology>
    </subcellularLocation>
</comment>
<keyword evidence="5 9" id="KW-0472">Membrane</keyword>